<feature type="signal peptide" evidence="2">
    <location>
        <begin position="1"/>
        <end position="24"/>
    </location>
</feature>
<sequence>MIKQSLLSLALGTVVLAGALQAQAAPESMTPVKPAADKEASEPTNSQYQNKVNKKEANQSDEAITHDPDHPTFELEEGGRAPRKYIRDEYVIKDWKKHGLEQPGEDSQWVKIGSDYVMIKRSNAVIDKIVKAKQ</sequence>
<evidence type="ECO:0008006" key="5">
    <source>
        <dbReference type="Google" id="ProtNLM"/>
    </source>
</evidence>
<dbReference type="EMBL" id="CP013987">
    <property type="protein sequence ID" value="ALZ83891.1"/>
    <property type="molecule type" value="Genomic_DNA"/>
</dbReference>
<reference evidence="3 4" key="1">
    <citation type="submission" date="2016-01" db="EMBL/GenBank/DDBJ databases">
        <title>Annotation of Pseudomonas oryzihabitans USDA-ARS-USMARC-56511.</title>
        <authorList>
            <person name="Harhay G.P."/>
            <person name="Harhay D.M."/>
            <person name="Smith T.P.L."/>
            <person name="Bono J.L."/>
            <person name="Heaton M.P."/>
            <person name="Clawson M.L."/>
            <person name="Chitko-Mckown C.G."/>
            <person name="Capik S.F."/>
            <person name="DeDonder K.D."/>
            <person name="Apley M.D."/>
            <person name="Lubbers B.V."/>
            <person name="White B.J."/>
            <person name="Larson R.L."/>
        </authorList>
    </citation>
    <scope>NUCLEOTIDE SEQUENCE [LARGE SCALE GENOMIC DNA]</scope>
    <source>
        <strain evidence="3 4">USDA-ARS-USMARC-56511</strain>
    </source>
</reference>
<dbReference type="InterPro" id="IPR024572">
    <property type="entry name" value="RcnB"/>
</dbReference>
<feature type="compositionally biased region" description="Polar residues" evidence="1">
    <location>
        <begin position="42"/>
        <end position="51"/>
    </location>
</feature>
<evidence type="ECO:0000256" key="2">
    <source>
        <dbReference type="SAM" id="SignalP"/>
    </source>
</evidence>
<dbReference type="RefSeq" id="WP_059314126.1">
    <property type="nucleotide sequence ID" value="NZ_CP013987.1"/>
</dbReference>
<proteinExistence type="predicted"/>
<evidence type="ECO:0000313" key="4">
    <source>
        <dbReference type="Proteomes" id="UP000064137"/>
    </source>
</evidence>
<keyword evidence="2" id="KW-0732">Signal</keyword>
<organism evidence="3 4">
    <name type="scientific">Pseudomonas oryzihabitans</name>
    <dbReference type="NCBI Taxonomy" id="47885"/>
    <lineage>
        <taxon>Bacteria</taxon>
        <taxon>Pseudomonadati</taxon>
        <taxon>Pseudomonadota</taxon>
        <taxon>Gammaproteobacteria</taxon>
        <taxon>Pseudomonadales</taxon>
        <taxon>Pseudomonadaceae</taxon>
        <taxon>Pseudomonas</taxon>
    </lineage>
</organism>
<dbReference type="Pfam" id="PF11776">
    <property type="entry name" value="RcnB"/>
    <property type="match status" value="1"/>
</dbReference>
<dbReference type="KEGG" id="por:APT59_06585"/>
<feature type="region of interest" description="Disordered" evidence="1">
    <location>
        <begin position="23"/>
        <end position="80"/>
    </location>
</feature>
<gene>
    <name evidence="3" type="ORF">APT59_06585</name>
</gene>
<dbReference type="OrthoDB" id="7021427at2"/>
<accession>A0A0U4WMJ2</accession>
<protein>
    <recommendedName>
        <fullName evidence="5">RcnB family protein</fullName>
    </recommendedName>
</protein>
<name>A0A0U4WMJ2_9PSED</name>
<feature type="chain" id="PRO_5006853488" description="RcnB family protein" evidence="2">
    <location>
        <begin position="25"/>
        <end position="134"/>
    </location>
</feature>
<dbReference type="Gene3D" id="3.10.450.160">
    <property type="entry name" value="inner membrane protein cigr"/>
    <property type="match status" value="1"/>
</dbReference>
<evidence type="ECO:0000313" key="3">
    <source>
        <dbReference type="EMBL" id="ALZ83891.1"/>
    </source>
</evidence>
<evidence type="ECO:0000256" key="1">
    <source>
        <dbReference type="SAM" id="MobiDB-lite"/>
    </source>
</evidence>
<feature type="compositionally biased region" description="Basic and acidic residues" evidence="1">
    <location>
        <begin position="53"/>
        <end position="80"/>
    </location>
</feature>
<dbReference type="Proteomes" id="UP000064137">
    <property type="component" value="Chromosome"/>
</dbReference>
<dbReference type="AlphaFoldDB" id="A0A0U4WMJ2"/>